<organism evidence="6 7">
    <name type="scientific">Oceanobacillus halophilus</name>
    <dbReference type="NCBI Taxonomy" id="930130"/>
    <lineage>
        <taxon>Bacteria</taxon>
        <taxon>Bacillati</taxon>
        <taxon>Bacillota</taxon>
        <taxon>Bacilli</taxon>
        <taxon>Bacillales</taxon>
        <taxon>Bacillaceae</taxon>
        <taxon>Oceanobacillus</taxon>
    </lineage>
</organism>
<comment type="cofactor">
    <cofactor evidence="1">
        <name>FAD</name>
        <dbReference type="ChEBI" id="CHEBI:57692"/>
    </cofactor>
</comment>
<reference evidence="6 7" key="1">
    <citation type="journal article" date="2016" name="Int. J. Syst. Evol. Microbiol.">
        <title>Oceanobacillus halophilus sp. nov., a novel moderately halophilic bacterium from a hypersaline lake.</title>
        <authorList>
            <person name="Amoozegar M.A."/>
            <person name="Bagheri M."/>
            <person name="Makhdoumi A."/>
            <person name="Nikou M.M."/>
            <person name="Fazeli S.A.S."/>
            <person name="Schumann P."/>
            <person name="Sproer C."/>
            <person name="Sanchez-Porro C."/>
            <person name="Ventosa A."/>
        </authorList>
    </citation>
    <scope>NUCLEOTIDE SEQUENCE [LARGE SCALE GENOMIC DNA]</scope>
    <source>
        <strain evidence="6 7">DSM 23996</strain>
    </source>
</reference>
<comment type="similarity">
    <text evidence="2">Belongs to the DadA oxidoreductase family.</text>
</comment>
<name>A0A495A3C4_9BACI</name>
<evidence type="ECO:0000256" key="3">
    <source>
        <dbReference type="ARBA" id="ARBA00022630"/>
    </source>
</evidence>
<dbReference type="InterPro" id="IPR006076">
    <property type="entry name" value="FAD-dep_OxRdtase"/>
</dbReference>
<keyword evidence="3" id="KW-0285">Flavoprotein</keyword>
<keyword evidence="7" id="KW-1185">Reference proteome</keyword>
<protein>
    <submittedName>
        <fullName evidence="6">FAD-binding oxidoreductase</fullName>
    </submittedName>
</protein>
<sequence length="372" mass="40249">MKKYIIVGAGIVGASTAYYLAKNGADVIVVDRVDKGQATDAAAGMICPWISQRRNKAWYRLAKAGAKIYPELVKELAEDGEKDTGYSQVGTIRLHKDEEKLIKMRDRAIKRREDATEIGNVTLLNETETKAMFPLLTDGYQAVHVSGGARVDGRAMRSALLRGAEKHGATVIRGNGELVHDEFRVTGVKVGTDVYKADMVIAATGAWMNELLKPLNIAFDVVPQKGQILHVQIPGSDTSKWPVVMPPTSQLILAFDQRILIGSTHEDDQGFDGRTTAGGLHEILSSVMDIAPGLRNGTFLETRVGFRPFTPGYLPVVGKLPGYEGLLLANGLGSSGLTTGPYIGQQLAKLTLGEELEIHLEDYPVAGALKEN</sequence>
<dbReference type="Pfam" id="PF01266">
    <property type="entry name" value="DAO"/>
    <property type="match status" value="1"/>
</dbReference>
<dbReference type="InterPro" id="IPR036188">
    <property type="entry name" value="FAD/NAD-bd_sf"/>
</dbReference>
<evidence type="ECO:0000259" key="5">
    <source>
        <dbReference type="Pfam" id="PF01266"/>
    </source>
</evidence>
<dbReference type="PANTHER" id="PTHR13847:SF286">
    <property type="entry name" value="D-AMINO ACID DEHYDROGENASE"/>
    <property type="match status" value="1"/>
</dbReference>
<dbReference type="EMBL" id="RBZP01000005">
    <property type="protein sequence ID" value="RKQ33958.1"/>
    <property type="molecule type" value="Genomic_DNA"/>
</dbReference>
<dbReference type="Proteomes" id="UP000269301">
    <property type="component" value="Unassembled WGS sequence"/>
</dbReference>
<dbReference type="Gene3D" id="3.30.9.10">
    <property type="entry name" value="D-Amino Acid Oxidase, subunit A, domain 2"/>
    <property type="match status" value="1"/>
</dbReference>
<evidence type="ECO:0000256" key="1">
    <source>
        <dbReference type="ARBA" id="ARBA00001974"/>
    </source>
</evidence>
<dbReference type="OrthoDB" id="9805337at2"/>
<keyword evidence="4" id="KW-0560">Oxidoreductase</keyword>
<feature type="domain" description="FAD dependent oxidoreductase" evidence="5">
    <location>
        <begin position="4"/>
        <end position="350"/>
    </location>
</feature>
<dbReference type="Gene3D" id="3.50.50.60">
    <property type="entry name" value="FAD/NAD(P)-binding domain"/>
    <property type="match status" value="1"/>
</dbReference>
<dbReference type="PANTHER" id="PTHR13847">
    <property type="entry name" value="SARCOSINE DEHYDROGENASE-RELATED"/>
    <property type="match status" value="1"/>
</dbReference>
<gene>
    <name evidence="6" type="ORF">D8M06_09050</name>
</gene>
<proteinExistence type="inferred from homology"/>
<dbReference type="RefSeq" id="WP_121204072.1">
    <property type="nucleotide sequence ID" value="NZ_RBZP01000005.1"/>
</dbReference>
<dbReference type="SUPFAM" id="SSF54373">
    <property type="entry name" value="FAD-linked reductases, C-terminal domain"/>
    <property type="match status" value="1"/>
</dbReference>
<dbReference type="SUPFAM" id="SSF51905">
    <property type="entry name" value="FAD/NAD(P)-binding domain"/>
    <property type="match status" value="1"/>
</dbReference>
<evidence type="ECO:0000256" key="2">
    <source>
        <dbReference type="ARBA" id="ARBA00009410"/>
    </source>
</evidence>
<comment type="caution">
    <text evidence="6">The sequence shown here is derived from an EMBL/GenBank/DDBJ whole genome shotgun (WGS) entry which is preliminary data.</text>
</comment>
<dbReference type="GO" id="GO:0005737">
    <property type="term" value="C:cytoplasm"/>
    <property type="evidence" value="ECO:0007669"/>
    <property type="project" value="TreeGrafter"/>
</dbReference>
<accession>A0A495A3C4</accession>
<dbReference type="GO" id="GO:0016491">
    <property type="term" value="F:oxidoreductase activity"/>
    <property type="evidence" value="ECO:0007669"/>
    <property type="project" value="UniProtKB-KW"/>
</dbReference>
<dbReference type="AlphaFoldDB" id="A0A495A3C4"/>
<evidence type="ECO:0000313" key="6">
    <source>
        <dbReference type="EMBL" id="RKQ33958.1"/>
    </source>
</evidence>
<evidence type="ECO:0000256" key="4">
    <source>
        <dbReference type="ARBA" id="ARBA00023002"/>
    </source>
</evidence>
<evidence type="ECO:0000313" key="7">
    <source>
        <dbReference type="Proteomes" id="UP000269301"/>
    </source>
</evidence>